<organism evidence="16 17">
    <name type="scientific">Mycoplasmopsis glycophila</name>
    <dbReference type="NCBI Taxonomy" id="171285"/>
    <lineage>
        <taxon>Bacteria</taxon>
        <taxon>Bacillati</taxon>
        <taxon>Mycoplasmatota</taxon>
        <taxon>Mycoplasmoidales</taxon>
        <taxon>Metamycoplasmataceae</taxon>
        <taxon>Mycoplasmopsis</taxon>
    </lineage>
</organism>
<dbReference type="EMBL" id="LR215024">
    <property type="protein sequence ID" value="VEU71237.1"/>
    <property type="molecule type" value="Genomic_DNA"/>
</dbReference>
<dbReference type="InterPro" id="IPR027417">
    <property type="entry name" value="P-loop_NTPase"/>
</dbReference>
<dbReference type="PROSITE" id="PS50151">
    <property type="entry name" value="UVR"/>
    <property type="match status" value="1"/>
</dbReference>
<dbReference type="InterPro" id="IPR024759">
    <property type="entry name" value="UvrB_YAD/RRR_dom"/>
</dbReference>
<comment type="similarity">
    <text evidence="2 12">Belongs to the UvrB family.</text>
</comment>
<dbReference type="PROSITE" id="PS51192">
    <property type="entry name" value="HELICASE_ATP_BIND_1"/>
    <property type="match status" value="1"/>
</dbReference>
<protein>
    <recommendedName>
        <fullName evidence="11 12">UvrABC system protein B</fullName>
    </recommendedName>
</protein>
<dbReference type="Pfam" id="PF00271">
    <property type="entry name" value="Helicase_C"/>
    <property type="match status" value="1"/>
</dbReference>
<evidence type="ECO:0000259" key="13">
    <source>
        <dbReference type="PROSITE" id="PS50151"/>
    </source>
</evidence>
<dbReference type="Gene3D" id="3.40.50.300">
    <property type="entry name" value="P-loop containing nucleotide triphosphate hydrolases"/>
    <property type="match status" value="3"/>
</dbReference>
<dbReference type="InterPro" id="IPR006935">
    <property type="entry name" value="Helicase/UvrB_N"/>
</dbReference>
<evidence type="ECO:0000256" key="1">
    <source>
        <dbReference type="ARBA" id="ARBA00004496"/>
    </source>
</evidence>
<dbReference type="GO" id="GO:0009380">
    <property type="term" value="C:excinuclease repair complex"/>
    <property type="evidence" value="ECO:0007669"/>
    <property type="project" value="InterPro"/>
</dbReference>
<keyword evidence="17" id="KW-1185">Reference proteome</keyword>
<dbReference type="PANTHER" id="PTHR24029">
    <property type="entry name" value="UVRABC SYSTEM PROTEIN B"/>
    <property type="match status" value="1"/>
</dbReference>
<evidence type="ECO:0000256" key="5">
    <source>
        <dbReference type="ARBA" id="ARBA00022763"/>
    </source>
</evidence>
<dbReference type="SMART" id="SM00487">
    <property type="entry name" value="DEXDc"/>
    <property type="match status" value="1"/>
</dbReference>
<dbReference type="Gene3D" id="4.10.860.10">
    <property type="entry name" value="UVR domain"/>
    <property type="match status" value="1"/>
</dbReference>
<keyword evidence="12" id="KW-0742">SOS response</keyword>
<dbReference type="InterPro" id="IPR001650">
    <property type="entry name" value="Helicase_C-like"/>
</dbReference>
<gene>
    <name evidence="16" type="primary">uvrB</name>
    <name evidence="16" type="ORF">NCTC10194_00731</name>
</gene>
<dbReference type="GO" id="GO:0009432">
    <property type="term" value="P:SOS response"/>
    <property type="evidence" value="ECO:0007669"/>
    <property type="project" value="UniProtKB-KW"/>
</dbReference>
<evidence type="ECO:0000313" key="16">
    <source>
        <dbReference type="EMBL" id="VEU71237.1"/>
    </source>
</evidence>
<dbReference type="Pfam" id="PF12344">
    <property type="entry name" value="UvrB"/>
    <property type="match status" value="1"/>
</dbReference>
<reference evidence="16 17" key="1">
    <citation type="submission" date="2019-01" db="EMBL/GenBank/DDBJ databases">
        <authorList>
            <consortium name="Pathogen Informatics"/>
        </authorList>
    </citation>
    <scope>NUCLEOTIDE SEQUENCE [LARGE SCALE GENOMIC DNA]</scope>
    <source>
        <strain evidence="16 17">NCTC10194</strain>
    </source>
</reference>
<evidence type="ECO:0000256" key="6">
    <source>
        <dbReference type="ARBA" id="ARBA00022769"/>
    </source>
</evidence>
<feature type="domain" description="UVR" evidence="13">
    <location>
        <begin position="628"/>
        <end position="663"/>
    </location>
</feature>
<dbReference type="Pfam" id="PF17757">
    <property type="entry name" value="UvrB_inter"/>
    <property type="match status" value="1"/>
</dbReference>
<dbReference type="GO" id="GO:0005524">
    <property type="term" value="F:ATP binding"/>
    <property type="evidence" value="ECO:0007669"/>
    <property type="project" value="UniProtKB-KW"/>
</dbReference>
<dbReference type="InterPro" id="IPR041471">
    <property type="entry name" value="UvrB_inter"/>
</dbReference>
<evidence type="ECO:0000256" key="7">
    <source>
        <dbReference type="ARBA" id="ARBA00022840"/>
    </source>
</evidence>
<keyword evidence="5 12" id="KW-0227">DNA damage</keyword>
<dbReference type="GO" id="GO:0005737">
    <property type="term" value="C:cytoplasm"/>
    <property type="evidence" value="ECO:0007669"/>
    <property type="project" value="UniProtKB-SubCell"/>
</dbReference>
<dbReference type="CDD" id="cd17916">
    <property type="entry name" value="DEXHc_UvrB"/>
    <property type="match status" value="1"/>
</dbReference>
<dbReference type="GO" id="GO:0006289">
    <property type="term" value="P:nucleotide-excision repair"/>
    <property type="evidence" value="ECO:0007669"/>
    <property type="project" value="InterPro"/>
</dbReference>
<dbReference type="GO" id="GO:0003677">
    <property type="term" value="F:DNA binding"/>
    <property type="evidence" value="ECO:0007669"/>
    <property type="project" value="InterPro"/>
</dbReference>
<evidence type="ECO:0000259" key="14">
    <source>
        <dbReference type="PROSITE" id="PS51192"/>
    </source>
</evidence>
<name>A0A449AWU0_9BACT</name>
<comment type="subcellular location">
    <subcellularLocation>
        <location evidence="1 12">Cytoplasm</location>
    </subcellularLocation>
</comment>
<dbReference type="NCBIfam" id="TIGR00631">
    <property type="entry name" value="uvrb"/>
    <property type="match status" value="1"/>
</dbReference>
<dbReference type="NCBIfam" id="NF003673">
    <property type="entry name" value="PRK05298.1"/>
    <property type="match status" value="1"/>
</dbReference>
<evidence type="ECO:0000259" key="15">
    <source>
        <dbReference type="PROSITE" id="PS51194"/>
    </source>
</evidence>
<sequence>MSIYKLKADYEPSGDQPSAIKQLVENIKEGVSEQVLLGVTGSGKTFTIANVIKNFDRPVIVLSHNKTLASQLYSELKSFFPENAVEYFISYFDYFRPESYLPSTDTYIEKDSKTNEQIEILRLSALNSLMTRKDVIVVASVSAIYGALNPEVYKDAFFRFYKSQKISIQEFNYALINSQYTRNDVDLKPSTFSIKGDVVLIHPADKEDLAIRVSFFGDEIEEIALIDPLTKNVREKVNIYTLSPGSEYATDKNVYQQIAPMILDELNKAIANFNKEGKLLESTRLNQRTKNDIDDMLEFGHCKGIENYSMYLDQRTFGERPFTILDFFPKDSLMFIDESHMFVPQLNAMYKGDRSRKEALVNYGFRLPSALENRPLKFEEWETEFNFQKIYISATPGDYELEKTDQVIPLYVRPTGLIDPEIVIKPTKNQVEDIYDTIIKQRETGEKTIILTVTKRMAEELSTFLIEKGVRAAYIHSEHNTFVRNEILRKLRSGIYEVVVGINLLREGIDLPEVSKVIILDADKESFMRNARSLIQIVGRAARNANGQAILYADKITKSMQICIDDNAKKRELQIKYNKENNIVPKTIIKPIPEPIHGHDIMNAVELLLSKSQEGKNIKNKDSKKSKDEIIKQVKEQMNQAAKELDYERAIELRDILLELQKNN</sequence>
<dbReference type="KEGG" id="mgly:NCTC10194_00731"/>
<keyword evidence="9 12" id="KW-0234">DNA repair</keyword>
<evidence type="ECO:0000256" key="4">
    <source>
        <dbReference type="ARBA" id="ARBA00022741"/>
    </source>
</evidence>
<dbReference type="Pfam" id="PF04851">
    <property type="entry name" value="ResIII"/>
    <property type="match status" value="1"/>
</dbReference>
<evidence type="ECO:0000256" key="10">
    <source>
        <dbReference type="ARBA" id="ARBA00026033"/>
    </source>
</evidence>
<keyword evidence="3" id="KW-0963">Cytoplasm</keyword>
<dbReference type="GO" id="GO:0004518">
    <property type="term" value="F:nuclease activity"/>
    <property type="evidence" value="ECO:0007669"/>
    <property type="project" value="UniProtKB-KW"/>
</dbReference>
<dbReference type="Proteomes" id="UP000290815">
    <property type="component" value="Chromosome"/>
</dbReference>
<keyword evidence="6 12" id="KW-0228">DNA excision</keyword>
<dbReference type="Pfam" id="PF02151">
    <property type="entry name" value="UVR"/>
    <property type="match status" value="1"/>
</dbReference>
<keyword evidence="8 12" id="KW-0267">Excision nuclease</keyword>
<dbReference type="SUPFAM" id="SSF52540">
    <property type="entry name" value="P-loop containing nucleoside triphosphate hydrolases"/>
    <property type="match status" value="2"/>
</dbReference>
<dbReference type="PANTHER" id="PTHR24029:SF0">
    <property type="entry name" value="UVRABC SYSTEM PROTEIN B"/>
    <property type="match status" value="1"/>
</dbReference>
<evidence type="ECO:0000313" key="17">
    <source>
        <dbReference type="Proteomes" id="UP000290815"/>
    </source>
</evidence>
<feature type="domain" description="Helicase C-terminal" evidence="15">
    <location>
        <begin position="430"/>
        <end position="592"/>
    </location>
</feature>
<dbReference type="AlphaFoldDB" id="A0A449AWU0"/>
<accession>A0A449AWU0</accession>
<keyword evidence="7" id="KW-0067">ATP-binding</keyword>
<evidence type="ECO:0000256" key="3">
    <source>
        <dbReference type="ARBA" id="ARBA00022490"/>
    </source>
</evidence>
<evidence type="ECO:0000256" key="9">
    <source>
        <dbReference type="ARBA" id="ARBA00023204"/>
    </source>
</evidence>
<evidence type="ECO:0000256" key="2">
    <source>
        <dbReference type="ARBA" id="ARBA00008533"/>
    </source>
</evidence>
<proteinExistence type="inferred from homology"/>
<dbReference type="InterPro" id="IPR036876">
    <property type="entry name" value="UVR_dom_sf"/>
</dbReference>
<keyword evidence="4" id="KW-0547">Nucleotide-binding</keyword>
<dbReference type="GO" id="GO:0016887">
    <property type="term" value="F:ATP hydrolysis activity"/>
    <property type="evidence" value="ECO:0007669"/>
    <property type="project" value="InterPro"/>
</dbReference>
<feature type="domain" description="Helicase ATP-binding" evidence="14">
    <location>
        <begin position="25"/>
        <end position="138"/>
    </location>
</feature>
<dbReference type="InterPro" id="IPR004807">
    <property type="entry name" value="UvrB"/>
</dbReference>
<dbReference type="InterPro" id="IPR014001">
    <property type="entry name" value="Helicase_ATP-bd"/>
</dbReference>
<dbReference type="InterPro" id="IPR001943">
    <property type="entry name" value="UVR_dom"/>
</dbReference>
<evidence type="ECO:0000256" key="12">
    <source>
        <dbReference type="RuleBase" id="RU003587"/>
    </source>
</evidence>
<dbReference type="SMART" id="SM00490">
    <property type="entry name" value="HELICc"/>
    <property type="match status" value="1"/>
</dbReference>
<dbReference type="PROSITE" id="PS51194">
    <property type="entry name" value="HELICASE_CTER"/>
    <property type="match status" value="1"/>
</dbReference>
<dbReference type="SUPFAM" id="SSF46600">
    <property type="entry name" value="C-terminal UvrC-binding domain of UvrB"/>
    <property type="match status" value="1"/>
</dbReference>
<evidence type="ECO:0000256" key="11">
    <source>
        <dbReference type="ARBA" id="ARBA00029504"/>
    </source>
</evidence>
<dbReference type="RefSeq" id="WP_027333888.1">
    <property type="nucleotide sequence ID" value="NZ_LR215024.1"/>
</dbReference>
<comment type="subunit">
    <text evidence="10 12">Forms a heterotetramer with UvrA during the search for lesions. Interacts with UvrC in an incision complex.</text>
</comment>
<evidence type="ECO:0000256" key="8">
    <source>
        <dbReference type="ARBA" id="ARBA00022881"/>
    </source>
</evidence>